<dbReference type="InterPro" id="IPR027417">
    <property type="entry name" value="P-loop_NTPase"/>
</dbReference>
<dbReference type="SUPFAM" id="SSF52540">
    <property type="entry name" value="P-loop containing nucleoside triphosphate hydrolases"/>
    <property type="match status" value="1"/>
</dbReference>
<dbReference type="Proteomes" id="UP000054304">
    <property type="component" value="Unassembled WGS sequence"/>
</dbReference>
<dbReference type="HOGENOM" id="CLU_296305_0_0_1"/>
<sequence length="1019" mass="115528">MDVSSLTNGYKDEQDDPNVYGGLWELLKSDPSCTRAILNDGVVLAHLGNLVTSVNSNCVPRRLVIMSVLNCTPLSALRNDTASNVLSAAVDTVTKVEAEPHAINVCLRTVNAILAICEGEQDIKCLLNNLEFMSDIVKTKQNASILMDLVYLTSTHPWVSKIDAENWLQELETLGILWWLRRNLTHVKKLDFLEILFADNIRLMRNSRVVSLQSTARSLGICKSLQFCSFSEFAISLPSCSKSEHQELVRSLNLQLKVDTEMSDLKILEYFTRSSLVPENFWPHLFSHDLESVAEMWISPSRNMYFHALKVYMHEFTQLSHDVRGFLSSVVSRFTEQNGRLQGHSKYAIQDFQLILNDDAAQQVSLKINTENLFDGQDFLREWNKFNRRSIIFLKNSGDKVFGRIQRVSRDQDVIDVKLKVREKLEIKTVHLVCILNDELEARSIQLQTLLDNALFHDSLWIEARMDSVIRKSSSPESLLVSHVFATSHQLEKLLDVDADNQEQDKKRRRTVDFKCALDINFQDKSYSRAESAISKPELVFTDEQLKLIRRGLQQNLSVINGEAGTGKSIVLASILDNYYLNSRYGKLKGKTIAICDTEEMCHRMESLLKILPPESVVCWSESIKTLTENKRKQISKLLSRVQEIAVTLGIPGEFDHTIEAAFTLFNFHLKPMLEDFARDYPEKLKASDFPLADAQDKAKKDLFSQIAANSHEVANIFESLDKWRCVCLPGDLRKALWKNSDLVLVSKAQLPHILEMEDFKMDHFQNLVLCNANYFQPLEIWQALSGRVQWSKLIISGDFFNGPIPFTLQQFIDAEATIPRLVANFDTNPEILKLRSPEVSKGKPISGLGSPFQLIGIPGEIARNNVCWEEAEYCVFLYAYLRLIGYPAHSISIITLSPYQKSAVEIELQNLLQSSGIKKLSRPKCVNVMYQTYSHRNKVVIVATSGLPFDVSGISRMAKDGLLVLTSGKSIKGRLKIVVGEKYPNVKSMDQREVIEISNLGKLQSRIKGIQKHGSSEK</sequence>
<dbReference type="Gene3D" id="3.40.50.300">
    <property type="entry name" value="P-loop containing nucleotide triphosphate hydrolases"/>
    <property type="match status" value="1"/>
</dbReference>
<dbReference type="STRING" id="1245769.A0A0C7N2W4"/>
<accession>A0A0C7N2W4</accession>
<dbReference type="OrthoDB" id="1879at2759"/>
<dbReference type="AlphaFoldDB" id="A0A0C7N2W4"/>
<dbReference type="GeneID" id="34685807"/>
<evidence type="ECO:0000313" key="2">
    <source>
        <dbReference type="Proteomes" id="UP000054304"/>
    </source>
</evidence>
<evidence type="ECO:0000313" key="1">
    <source>
        <dbReference type="EMBL" id="CEP62340.1"/>
    </source>
</evidence>
<gene>
    <name evidence="1" type="ORF">LALA0_S05e03444g</name>
</gene>
<keyword evidence="2" id="KW-1185">Reference proteome</keyword>
<dbReference type="RefSeq" id="XP_022628566.1">
    <property type="nucleotide sequence ID" value="XM_022772220.1"/>
</dbReference>
<name>A0A0C7N2W4_9SACH</name>
<dbReference type="EMBL" id="LN736364">
    <property type="protein sequence ID" value="CEP62340.1"/>
    <property type="molecule type" value="Genomic_DNA"/>
</dbReference>
<proteinExistence type="predicted"/>
<protein>
    <submittedName>
        <fullName evidence="1">LALA0S05e03444g1_1</fullName>
    </submittedName>
</protein>
<organism evidence="1 2">
    <name type="scientific">Lachancea lanzarotensis</name>
    <dbReference type="NCBI Taxonomy" id="1245769"/>
    <lineage>
        <taxon>Eukaryota</taxon>
        <taxon>Fungi</taxon>
        <taxon>Dikarya</taxon>
        <taxon>Ascomycota</taxon>
        <taxon>Saccharomycotina</taxon>
        <taxon>Saccharomycetes</taxon>
        <taxon>Saccharomycetales</taxon>
        <taxon>Saccharomycetaceae</taxon>
        <taxon>Lachancea</taxon>
    </lineage>
</organism>
<reference evidence="1 2" key="1">
    <citation type="submission" date="2014-12" db="EMBL/GenBank/DDBJ databases">
        <authorList>
            <person name="Neuveglise Cecile"/>
        </authorList>
    </citation>
    <scope>NUCLEOTIDE SEQUENCE [LARGE SCALE GENOMIC DNA]</scope>
    <source>
        <strain evidence="1 2">CBS 12615</strain>
    </source>
</reference>